<sequence>MDIINPKSEPFEWLASDLGAGEIAAMALALENPSRIVLLDDMLARRTRTGSRIAGLGNLKDLAGGKISRPDKYGRALCKEVERGRHVDFR</sequence>
<reference evidence="1 2" key="1">
    <citation type="submission" date="2017-01" db="EMBL/GenBank/DDBJ databases">
        <title>The cable genome- insights into the physiology and evolution of filamentous bacteria capable of sulfide oxidation via long distance electron transfer.</title>
        <authorList>
            <person name="Schreiber L."/>
            <person name="Bjerg J.T."/>
            <person name="Boggild A."/>
            <person name="Van De Vossenberg J."/>
            <person name="Meysman F."/>
            <person name="Nielsen L.P."/>
            <person name="Schramm A."/>
            <person name="Kjeldsen K.U."/>
        </authorList>
    </citation>
    <scope>NUCLEOTIDE SEQUENCE [LARGE SCALE GENOMIC DNA]</scope>
    <source>
        <strain evidence="1">A5</strain>
    </source>
</reference>
<keyword evidence="2" id="KW-1185">Reference proteome</keyword>
<dbReference type="AlphaFoldDB" id="A0A444JD40"/>
<dbReference type="EMBL" id="MTKS01000235">
    <property type="protein sequence ID" value="RWX50988.1"/>
    <property type="molecule type" value="Genomic_DNA"/>
</dbReference>
<dbReference type="InterPro" id="IPR021799">
    <property type="entry name" value="PIN-like_prokaryotic"/>
</dbReference>
<comment type="caution">
    <text evidence="1">The sequence shown here is derived from an EMBL/GenBank/DDBJ whole genome shotgun (WGS) entry which is preliminary data.</text>
</comment>
<dbReference type="Pfam" id="PF11848">
    <property type="entry name" value="DUF3368"/>
    <property type="match status" value="1"/>
</dbReference>
<name>A0A444JD40_9BACT</name>
<gene>
    <name evidence="1" type="ORF">VU01_12352</name>
</gene>
<dbReference type="Proteomes" id="UP000288892">
    <property type="component" value="Unassembled WGS sequence"/>
</dbReference>
<organism evidence="1 2">
    <name type="scientific">Candidatus Electrothrix marina</name>
    <dbReference type="NCBI Taxonomy" id="1859130"/>
    <lineage>
        <taxon>Bacteria</taxon>
        <taxon>Pseudomonadati</taxon>
        <taxon>Thermodesulfobacteriota</taxon>
        <taxon>Desulfobulbia</taxon>
        <taxon>Desulfobulbales</taxon>
        <taxon>Desulfobulbaceae</taxon>
        <taxon>Candidatus Electrothrix</taxon>
    </lineage>
</organism>
<evidence type="ECO:0000313" key="1">
    <source>
        <dbReference type="EMBL" id="RWX50988.1"/>
    </source>
</evidence>
<accession>A0A444JD40</accession>
<protein>
    <submittedName>
        <fullName evidence="1">Uncharacterized protein</fullName>
    </submittedName>
</protein>
<proteinExistence type="predicted"/>
<evidence type="ECO:0000313" key="2">
    <source>
        <dbReference type="Proteomes" id="UP000288892"/>
    </source>
</evidence>